<dbReference type="AlphaFoldDB" id="A0A495K8Z4"/>
<gene>
    <name evidence="2" type="ORF">DFJ75_4628</name>
</gene>
<keyword evidence="1" id="KW-0812">Transmembrane</keyword>
<feature type="transmembrane region" description="Helical" evidence="1">
    <location>
        <begin position="139"/>
        <end position="156"/>
    </location>
</feature>
<feature type="transmembrane region" description="Helical" evidence="1">
    <location>
        <begin position="259"/>
        <end position="280"/>
    </location>
</feature>
<dbReference type="SUPFAM" id="SSF103481">
    <property type="entry name" value="Multidrug resistance efflux transporter EmrE"/>
    <property type="match status" value="1"/>
</dbReference>
<accession>A0A495K8Z4</accession>
<feature type="transmembrane region" description="Helical" evidence="1">
    <location>
        <begin position="194"/>
        <end position="219"/>
    </location>
</feature>
<reference evidence="2 3" key="1">
    <citation type="submission" date="2018-10" db="EMBL/GenBank/DDBJ databases">
        <title>Sequencing the genomes of 1000 actinobacteria strains.</title>
        <authorList>
            <person name="Klenk H.-P."/>
        </authorList>
    </citation>
    <scope>NUCLEOTIDE SEQUENCE [LARGE SCALE GENOMIC DNA]</scope>
    <source>
        <strain evidence="2 3">DSM 44343</strain>
    </source>
</reference>
<name>A0A495K8Z4_WILMA</name>
<evidence type="ECO:0000313" key="3">
    <source>
        <dbReference type="Proteomes" id="UP000274762"/>
    </source>
</evidence>
<organism evidence="2 3">
    <name type="scientific">Williamsia marianensis</name>
    <dbReference type="NCBI Taxonomy" id="85044"/>
    <lineage>
        <taxon>Bacteria</taxon>
        <taxon>Bacillati</taxon>
        <taxon>Actinomycetota</taxon>
        <taxon>Actinomycetes</taxon>
        <taxon>Mycobacteriales</taxon>
        <taxon>Nocardiaceae</taxon>
        <taxon>Williamsia</taxon>
    </lineage>
</organism>
<proteinExistence type="predicted"/>
<feature type="transmembrane region" description="Helical" evidence="1">
    <location>
        <begin position="23"/>
        <end position="44"/>
    </location>
</feature>
<dbReference type="Proteomes" id="UP000274762">
    <property type="component" value="Unassembled WGS sequence"/>
</dbReference>
<dbReference type="PANTHER" id="PTHR40761">
    <property type="entry name" value="CONSERVED INTEGRAL MEMBRANE ALANINE VALINE AND LEUCINE RICH PROTEIN-RELATED"/>
    <property type="match status" value="1"/>
</dbReference>
<comment type="caution">
    <text evidence="2">The sequence shown here is derived from an EMBL/GenBank/DDBJ whole genome shotgun (WGS) entry which is preliminary data.</text>
</comment>
<keyword evidence="1" id="KW-0472">Membrane</keyword>
<feature type="transmembrane region" description="Helical" evidence="1">
    <location>
        <begin position="78"/>
        <end position="97"/>
    </location>
</feature>
<protein>
    <recommendedName>
        <fullName evidence="4">Magnesium transporter NIPA</fullName>
    </recommendedName>
</protein>
<evidence type="ECO:0008006" key="4">
    <source>
        <dbReference type="Google" id="ProtNLM"/>
    </source>
</evidence>
<sequence>MPNYSALRARSCAEVVGPRHNPLMIIGILAALFACIAYGVSSVMQAYGARSAKQAAAARGESGFETDKGAPTMRSTMAAVLTTAFIVGTVLDVVGFGGSAVSARLIPLFLSQTIVSANLVVTAILGIFVLGINLHKRDWLAIAVVIVALFALGISADSEGHGHDAAWFHWGLLAVTLVLFAGSIGLIRWLGSRAAIAAGLCAGAMFGAVAIAVRILHGISDFDVVDILTDPAAYALAVAGIGGYYLHTVALQLGSVNGATAALVVGETVVPGLVGIVWLGDNALPGRTWLAVLGFIFAVVGAVTVAWSGAVEASAQAESGAEKAPA</sequence>
<evidence type="ECO:0000256" key="1">
    <source>
        <dbReference type="SAM" id="Phobius"/>
    </source>
</evidence>
<evidence type="ECO:0000313" key="2">
    <source>
        <dbReference type="EMBL" id="RKR97737.1"/>
    </source>
</evidence>
<dbReference type="InterPro" id="IPR037185">
    <property type="entry name" value="EmrE-like"/>
</dbReference>
<feature type="transmembrane region" description="Helical" evidence="1">
    <location>
        <begin position="231"/>
        <end position="247"/>
    </location>
</feature>
<dbReference type="PANTHER" id="PTHR40761:SF1">
    <property type="entry name" value="CONSERVED INTEGRAL MEMBRANE ALANINE VALINE AND LEUCINE RICH PROTEIN-RELATED"/>
    <property type="match status" value="1"/>
</dbReference>
<feature type="transmembrane region" description="Helical" evidence="1">
    <location>
        <begin position="109"/>
        <end position="132"/>
    </location>
</feature>
<keyword evidence="1" id="KW-1133">Transmembrane helix</keyword>
<feature type="transmembrane region" description="Helical" evidence="1">
    <location>
        <begin position="286"/>
        <end position="307"/>
    </location>
</feature>
<dbReference type="EMBL" id="RBKV01000001">
    <property type="protein sequence ID" value="RKR97737.1"/>
    <property type="molecule type" value="Genomic_DNA"/>
</dbReference>
<feature type="transmembrane region" description="Helical" evidence="1">
    <location>
        <begin position="168"/>
        <end position="187"/>
    </location>
</feature>